<dbReference type="Proteomes" id="UP000774326">
    <property type="component" value="Unassembled WGS sequence"/>
</dbReference>
<organism evidence="1 2">
    <name type="scientific">Wickerhamomyces pijperi</name>
    <name type="common">Yeast</name>
    <name type="synonym">Pichia pijperi</name>
    <dbReference type="NCBI Taxonomy" id="599730"/>
    <lineage>
        <taxon>Eukaryota</taxon>
        <taxon>Fungi</taxon>
        <taxon>Dikarya</taxon>
        <taxon>Ascomycota</taxon>
        <taxon>Saccharomycotina</taxon>
        <taxon>Saccharomycetes</taxon>
        <taxon>Phaffomycetales</taxon>
        <taxon>Wickerhamomycetaceae</taxon>
        <taxon>Wickerhamomyces</taxon>
    </lineage>
</organism>
<comment type="caution">
    <text evidence="1">The sequence shown here is derived from an EMBL/GenBank/DDBJ whole genome shotgun (WGS) entry which is preliminary data.</text>
</comment>
<gene>
    <name evidence="1" type="ORF">WICPIJ_006211</name>
</gene>
<reference evidence="1" key="2">
    <citation type="submission" date="2021-01" db="EMBL/GenBank/DDBJ databases">
        <authorList>
            <person name="Schikora-Tamarit M.A."/>
        </authorList>
    </citation>
    <scope>NUCLEOTIDE SEQUENCE</scope>
    <source>
        <strain evidence="1">CBS2887</strain>
    </source>
</reference>
<evidence type="ECO:0000313" key="1">
    <source>
        <dbReference type="EMBL" id="KAH3682818.1"/>
    </source>
</evidence>
<dbReference type="AntiFam" id="ANF00178">
    <property type="entry name" value="Shadow ORF (opposite dhbF)"/>
</dbReference>
<proteinExistence type="predicted"/>
<sequence length="510" mass="56128">MQGRGNDDSGNVVDWNHVNSVVDVWIHAQLNTTLQHSQKEIVSVGGPGACLTSDVTRSDDSTLQPTLTGSSDDVLSRPFALAVTGAQTAEVEETKEKYLALPSAAKFNTLTVPTTLASRSLATTSTTRLLVGFNRRTVGLNTFDFLGKGSDGWELENSTQWQIDNQLLSQLKDHSGGQHRVTTQVEEGVFWSNGRRTLRQDTDPQITDLGFAFGGGDKFLEPFDVVSWNNVRDQSRFVVVVLANQSDILTNKRMLGNVGVDFTQFDSETSNLDLIIGPTTTLGVPVRQITTQVTGSVQSVSWTLPELSPWFTLTTVPFRQTSSTDIDLTNFTNTTSLGSVVSVDNQQLDVLHTFTSRHDILLRFQEGRVMRSGGNFEIRNCSLRFSGTVHVNDEHVLGQSLQSETVSLGQDITDKESMMQVLDLSSGLSREQLTHSWSQMGDCGTVSGEPFSQFTRSTNVIGSWDQQLGTEENRSEHISLNWIMCNTGKHGELIGRRQLESLSHPVKVVS</sequence>
<reference evidence="1" key="1">
    <citation type="journal article" date="2021" name="Open Biol.">
        <title>Shared evolutionary footprints suggest mitochondrial oxidative damage underlies multiple complex I losses in fungi.</title>
        <authorList>
            <person name="Schikora-Tamarit M.A."/>
            <person name="Marcet-Houben M."/>
            <person name="Nosek J."/>
            <person name="Gabaldon T."/>
        </authorList>
    </citation>
    <scope>NUCLEOTIDE SEQUENCE</scope>
    <source>
        <strain evidence="1">CBS2887</strain>
    </source>
</reference>
<protein>
    <submittedName>
        <fullName evidence="1">Uncharacterized protein</fullName>
    </submittedName>
</protein>
<dbReference type="AlphaFoldDB" id="A0A9P8TKE5"/>
<accession>A0A9P8TKE5</accession>
<evidence type="ECO:0000313" key="2">
    <source>
        <dbReference type="Proteomes" id="UP000774326"/>
    </source>
</evidence>
<dbReference type="EMBL" id="JAEUBG010003400">
    <property type="protein sequence ID" value="KAH3682818.1"/>
    <property type="molecule type" value="Genomic_DNA"/>
</dbReference>
<keyword evidence="2" id="KW-1185">Reference proteome</keyword>
<name>A0A9P8TKE5_WICPI</name>
<dbReference type="OrthoDB" id="10672511at2759"/>